<keyword evidence="4" id="KW-0539">Nucleus</keyword>
<organism evidence="7 8">
    <name type="scientific">Lagenidium giganteum</name>
    <dbReference type="NCBI Taxonomy" id="4803"/>
    <lineage>
        <taxon>Eukaryota</taxon>
        <taxon>Sar</taxon>
        <taxon>Stramenopiles</taxon>
        <taxon>Oomycota</taxon>
        <taxon>Peronosporomycetes</taxon>
        <taxon>Pythiales</taxon>
        <taxon>Pythiaceae</taxon>
    </lineage>
</organism>
<dbReference type="Pfam" id="PF02042">
    <property type="entry name" value="RWP-RK"/>
    <property type="match status" value="1"/>
</dbReference>
<comment type="caution">
    <text evidence="7">The sequence shown here is derived from an EMBL/GenBank/DDBJ whole genome shotgun (WGS) entry which is preliminary data.</text>
</comment>
<evidence type="ECO:0000313" key="7">
    <source>
        <dbReference type="EMBL" id="DAZ93763.1"/>
    </source>
</evidence>
<accession>A0AAV2YKF2</accession>
<dbReference type="InterPro" id="IPR003035">
    <property type="entry name" value="RWP-RK_dom"/>
</dbReference>
<evidence type="ECO:0000256" key="5">
    <source>
        <dbReference type="SAM" id="MobiDB-lite"/>
    </source>
</evidence>
<feature type="region of interest" description="Disordered" evidence="5">
    <location>
        <begin position="167"/>
        <end position="193"/>
    </location>
</feature>
<dbReference type="EMBL" id="DAKRPA010000293">
    <property type="protein sequence ID" value="DAZ93763.1"/>
    <property type="molecule type" value="Genomic_DNA"/>
</dbReference>
<evidence type="ECO:0000256" key="3">
    <source>
        <dbReference type="ARBA" id="ARBA00023163"/>
    </source>
</evidence>
<keyword evidence="1" id="KW-0805">Transcription regulation</keyword>
<dbReference type="AlphaFoldDB" id="A0AAV2YKF2"/>
<sequence length="322" mass="34603">MLSAIQAPHPLCVSSLPAMTAAPASPAPAATVQHHRTSSSTTTTSTPRAVLAQTYATYVVRVHTRHGIKTLSFDVLANFFTSTAKKAAEDLGISSRTLIRVCRSLGIRRWPYLGFRSEKNVERIRQEAIDNLRRKLERDGPGAATTLLNSDDACVRGASAKRLLQVQPPQSVGPPAPPAVTASGPAPARPAPVLSTMLHRPWPMHASHSEPQHPAVPTCEVPVVAGSHQQAMMPLMTPPPTHQGFNLEMARISPRKPLETPHRASGNGSSDDAGKPMPSLHVLVDASILAAFKHEVESHMQRERSLKMSMRDILSTTATTAA</sequence>
<keyword evidence="8" id="KW-1185">Reference proteome</keyword>
<feature type="domain" description="RWP-RK" evidence="6">
    <location>
        <begin position="54"/>
        <end position="142"/>
    </location>
</feature>
<evidence type="ECO:0000256" key="2">
    <source>
        <dbReference type="ARBA" id="ARBA00023125"/>
    </source>
</evidence>
<evidence type="ECO:0000259" key="6">
    <source>
        <dbReference type="PROSITE" id="PS51519"/>
    </source>
</evidence>
<proteinExistence type="predicted"/>
<gene>
    <name evidence="7" type="ORF">N0F65_010455</name>
</gene>
<keyword evidence="2" id="KW-0238">DNA-binding</keyword>
<reference evidence="7" key="2">
    <citation type="journal article" date="2023" name="Microbiol Resour">
        <title>Decontamination and Annotation of the Draft Genome Sequence of the Oomycete Lagenidium giganteum ARSEF 373.</title>
        <authorList>
            <person name="Morgan W.R."/>
            <person name="Tartar A."/>
        </authorList>
    </citation>
    <scope>NUCLEOTIDE SEQUENCE</scope>
    <source>
        <strain evidence="7">ARSEF 373</strain>
    </source>
</reference>
<name>A0AAV2YKF2_9STRA</name>
<dbReference type="GO" id="GO:0003677">
    <property type="term" value="F:DNA binding"/>
    <property type="evidence" value="ECO:0007669"/>
    <property type="project" value="UniProtKB-KW"/>
</dbReference>
<keyword evidence="3" id="KW-0804">Transcription</keyword>
<feature type="region of interest" description="Disordered" evidence="5">
    <location>
        <begin position="256"/>
        <end position="276"/>
    </location>
</feature>
<evidence type="ECO:0000256" key="4">
    <source>
        <dbReference type="ARBA" id="ARBA00023242"/>
    </source>
</evidence>
<evidence type="ECO:0000256" key="1">
    <source>
        <dbReference type="ARBA" id="ARBA00023015"/>
    </source>
</evidence>
<protein>
    <recommendedName>
        <fullName evidence="6">RWP-RK domain-containing protein</fullName>
    </recommendedName>
</protein>
<dbReference type="Proteomes" id="UP001146120">
    <property type="component" value="Unassembled WGS sequence"/>
</dbReference>
<evidence type="ECO:0000313" key="8">
    <source>
        <dbReference type="Proteomes" id="UP001146120"/>
    </source>
</evidence>
<reference evidence="7" key="1">
    <citation type="submission" date="2022-11" db="EMBL/GenBank/DDBJ databases">
        <authorList>
            <person name="Morgan W.R."/>
            <person name="Tartar A."/>
        </authorList>
    </citation>
    <scope>NUCLEOTIDE SEQUENCE</scope>
    <source>
        <strain evidence="7">ARSEF 373</strain>
    </source>
</reference>
<dbReference type="PROSITE" id="PS51519">
    <property type="entry name" value="RWP_RK"/>
    <property type="match status" value="1"/>
</dbReference>
<feature type="region of interest" description="Disordered" evidence="5">
    <location>
        <begin position="25"/>
        <end position="46"/>
    </location>
</feature>